<dbReference type="InterPro" id="IPR016055">
    <property type="entry name" value="A-D-PHexomutase_a/b/a-I/II/III"/>
</dbReference>
<feature type="domain" description="Alpha-D-phosphohexomutase alpha/beta/alpha" evidence="10">
    <location>
        <begin position="171"/>
        <end position="268"/>
    </location>
</feature>
<dbReference type="Pfam" id="PF02878">
    <property type="entry name" value="PGM_PMM_I"/>
    <property type="match status" value="1"/>
</dbReference>
<dbReference type="InterPro" id="IPR005845">
    <property type="entry name" value="A-D-PHexomutase_a/b/a-II"/>
</dbReference>
<dbReference type="Gene3D" id="3.30.310.50">
    <property type="entry name" value="Alpha-D-phosphohexomutase, C-terminal domain"/>
    <property type="match status" value="1"/>
</dbReference>
<keyword evidence="13" id="KW-1185">Reference proteome</keyword>
<evidence type="ECO:0000256" key="6">
    <source>
        <dbReference type="ARBA" id="ARBA00023235"/>
    </source>
</evidence>
<gene>
    <name evidence="12" type="primary">glmM_2</name>
    <name evidence="12" type="ORF">Thiowin_03914</name>
</gene>
<dbReference type="RefSeq" id="WP_328984564.1">
    <property type="nucleotide sequence ID" value="NZ_CP121472.1"/>
</dbReference>
<protein>
    <submittedName>
        <fullName evidence="12">Phosphoglucosamine mutase</fullName>
        <ecNumber evidence="12">5.4.2.10</ecNumber>
    </submittedName>
</protein>
<keyword evidence="4 7" id="KW-0479">Metal-binding</keyword>
<dbReference type="EMBL" id="CP121472">
    <property type="protein sequence ID" value="WPL18823.1"/>
    <property type="molecule type" value="Genomic_DNA"/>
</dbReference>
<evidence type="ECO:0000256" key="3">
    <source>
        <dbReference type="ARBA" id="ARBA00022553"/>
    </source>
</evidence>
<dbReference type="SUPFAM" id="SSF53738">
    <property type="entry name" value="Phosphoglucomutase, first 3 domains"/>
    <property type="match status" value="3"/>
</dbReference>
<evidence type="ECO:0000313" key="13">
    <source>
        <dbReference type="Proteomes" id="UP001432180"/>
    </source>
</evidence>
<dbReference type="CDD" id="cd03088">
    <property type="entry name" value="ManB"/>
    <property type="match status" value="1"/>
</dbReference>
<dbReference type="PROSITE" id="PS00710">
    <property type="entry name" value="PGM_PMM"/>
    <property type="match status" value="1"/>
</dbReference>
<organism evidence="12 13">
    <name type="scientific">Thiorhodovibrio winogradskyi</name>
    <dbReference type="NCBI Taxonomy" id="77007"/>
    <lineage>
        <taxon>Bacteria</taxon>
        <taxon>Pseudomonadati</taxon>
        <taxon>Pseudomonadota</taxon>
        <taxon>Gammaproteobacteria</taxon>
        <taxon>Chromatiales</taxon>
        <taxon>Chromatiaceae</taxon>
        <taxon>Thiorhodovibrio</taxon>
    </lineage>
</organism>
<dbReference type="InterPro" id="IPR005846">
    <property type="entry name" value="A-D-PHexomutase_a/b/a-III"/>
</dbReference>
<keyword evidence="3" id="KW-0597">Phosphoprotein</keyword>
<keyword evidence="5 7" id="KW-0460">Magnesium</keyword>
<comment type="similarity">
    <text evidence="2 7">Belongs to the phosphohexose mutase family.</text>
</comment>
<keyword evidence="6 12" id="KW-0413">Isomerase</keyword>
<dbReference type="EC" id="5.4.2.10" evidence="12"/>
<evidence type="ECO:0000256" key="5">
    <source>
        <dbReference type="ARBA" id="ARBA00022842"/>
    </source>
</evidence>
<sequence length="493" mass="52384">MQIGDLMVTSGVKFGTSGARGRVEDMTDAVCYSYARGFLSYLSQTSSLESAGAVALAGDYRESTGRILAACAQAVRDAGCEPRYFGRIPAPALATYSFAAGMPSMMVTGSHIPEDRNGIKFNLPTGEILKDDEAGIARQHLESPPDLFNEQGGFRAASPALPPPSDAARAAYRRRFLDFFPSGCLAGLRIGLYEHSTVARDPLFEILSGLGADVTRLGFSATFVPVDTEAIRGEDWDLARDWCARGDFDALVSADGDGDRPLLADASGRWLRGDLVGILCARALGAAAVATPVSCNTAVERLGAFSKVSRTRVGSPYVIAGMQALVDDGYRPVVGYEANGGFLTASDIERDGCLLPALPTRDAAIVAVAVLADAKARGLSLAELCAGLPPRFTDSDRIKDFPVELSRERLGAFNTGDPTADCQAFTAAFGDVFAPVVAIEHTDGVRATLSNGEILHLRPSGNAPELRAYTEAGSAERARELNRQCMRVLQSWR</sequence>
<dbReference type="InterPro" id="IPR005844">
    <property type="entry name" value="A-D-PHexomutase_a/b/a-I"/>
</dbReference>
<evidence type="ECO:0000259" key="11">
    <source>
        <dbReference type="Pfam" id="PF02880"/>
    </source>
</evidence>
<accession>A0ABZ0SEW2</accession>
<dbReference type="GO" id="GO:0008966">
    <property type="term" value="F:phosphoglucosamine mutase activity"/>
    <property type="evidence" value="ECO:0007669"/>
    <property type="project" value="UniProtKB-EC"/>
</dbReference>
<feature type="domain" description="Alpha-D-phosphohexomutase C-terminal" evidence="8">
    <location>
        <begin position="435"/>
        <end position="484"/>
    </location>
</feature>
<feature type="domain" description="Alpha-D-phosphohexomutase alpha/beta/alpha" evidence="11">
    <location>
        <begin position="273"/>
        <end position="391"/>
    </location>
</feature>
<proteinExistence type="inferred from homology"/>
<dbReference type="PANTHER" id="PTHR42946:SF1">
    <property type="entry name" value="PHOSPHOGLUCOMUTASE (ALPHA-D-GLUCOSE-1,6-BISPHOSPHATE-DEPENDENT)"/>
    <property type="match status" value="1"/>
</dbReference>
<evidence type="ECO:0000256" key="2">
    <source>
        <dbReference type="ARBA" id="ARBA00010231"/>
    </source>
</evidence>
<dbReference type="SUPFAM" id="SSF55957">
    <property type="entry name" value="Phosphoglucomutase, C-terminal domain"/>
    <property type="match status" value="1"/>
</dbReference>
<evidence type="ECO:0000259" key="9">
    <source>
        <dbReference type="Pfam" id="PF02878"/>
    </source>
</evidence>
<evidence type="ECO:0000259" key="10">
    <source>
        <dbReference type="Pfam" id="PF02879"/>
    </source>
</evidence>
<comment type="cofactor">
    <cofactor evidence="1">
        <name>Mg(2+)</name>
        <dbReference type="ChEBI" id="CHEBI:18420"/>
    </cofactor>
</comment>
<evidence type="ECO:0000256" key="7">
    <source>
        <dbReference type="RuleBase" id="RU004326"/>
    </source>
</evidence>
<evidence type="ECO:0000256" key="4">
    <source>
        <dbReference type="ARBA" id="ARBA00022723"/>
    </source>
</evidence>
<dbReference type="InterPro" id="IPR005843">
    <property type="entry name" value="A-D-PHexomutase_C"/>
</dbReference>
<dbReference type="PANTHER" id="PTHR42946">
    <property type="entry name" value="PHOSPHOHEXOSE MUTASE"/>
    <property type="match status" value="1"/>
</dbReference>
<dbReference type="Gene3D" id="3.40.120.10">
    <property type="entry name" value="Alpha-D-Glucose-1,6-Bisphosphate, subunit A, domain 3"/>
    <property type="match status" value="3"/>
</dbReference>
<dbReference type="InterPro" id="IPR016066">
    <property type="entry name" value="A-D-PHexomutase_CS"/>
</dbReference>
<dbReference type="Pfam" id="PF02879">
    <property type="entry name" value="PGM_PMM_II"/>
    <property type="match status" value="1"/>
</dbReference>
<feature type="domain" description="Alpha-D-phosphohexomutase alpha/beta/alpha" evidence="9">
    <location>
        <begin position="12"/>
        <end position="139"/>
    </location>
</feature>
<dbReference type="InterPro" id="IPR036900">
    <property type="entry name" value="A-D-PHexomutase_C_sf"/>
</dbReference>
<dbReference type="InterPro" id="IPR050060">
    <property type="entry name" value="Phosphoglucosamine_mutase"/>
</dbReference>
<dbReference type="Pfam" id="PF00408">
    <property type="entry name" value="PGM_PMM_IV"/>
    <property type="match status" value="1"/>
</dbReference>
<name>A0ABZ0SEW2_9GAMM</name>
<evidence type="ECO:0000313" key="12">
    <source>
        <dbReference type="EMBL" id="WPL18823.1"/>
    </source>
</evidence>
<dbReference type="Proteomes" id="UP001432180">
    <property type="component" value="Chromosome"/>
</dbReference>
<evidence type="ECO:0000259" key="8">
    <source>
        <dbReference type="Pfam" id="PF00408"/>
    </source>
</evidence>
<dbReference type="Pfam" id="PF02880">
    <property type="entry name" value="PGM_PMM_III"/>
    <property type="match status" value="1"/>
</dbReference>
<evidence type="ECO:0000256" key="1">
    <source>
        <dbReference type="ARBA" id="ARBA00001946"/>
    </source>
</evidence>
<reference evidence="12 13" key="1">
    <citation type="journal article" date="2023" name="Microorganisms">
        <title>Thiorhodovibrio frisius and Trv. litoralis spp. nov., Two Novel Members from a Clade of Fastidious Purple Sulfur Bacteria That Exhibit Unique Red-Shifted Light-Harvesting Capabilities.</title>
        <authorList>
            <person name="Methner A."/>
            <person name="Kuzyk S.B."/>
            <person name="Petersen J."/>
            <person name="Bauer S."/>
            <person name="Brinkmann H."/>
            <person name="Sichau K."/>
            <person name="Wanner G."/>
            <person name="Wolf J."/>
            <person name="Neumann-Schaal M."/>
            <person name="Henke P."/>
            <person name="Tank M."/>
            <person name="Sproer C."/>
            <person name="Bunk B."/>
            <person name="Overmann J."/>
        </authorList>
    </citation>
    <scope>NUCLEOTIDE SEQUENCE [LARGE SCALE GENOMIC DNA]</scope>
    <source>
        <strain evidence="12 13">DSM 6702</strain>
    </source>
</reference>